<reference evidence="10" key="1">
    <citation type="submission" date="2019-07" db="EMBL/GenBank/DDBJ databases">
        <title>Complete genome sequences of three Mycoplasma sp. 1220 strains.</title>
        <authorList>
            <person name="Grozner D."/>
            <person name="Forro B."/>
            <person name="Kovacs A.B."/>
            <person name="Marton S."/>
            <person name="Banyai K."/>
            <person name="Kreizinger Z."/>
            <person name="Sulyok K.M."/>
            <person name="Gyuranecz M."/>
        </authorList>
    </citation>
    <scope>NUCLEOTIDE SEQUENCE [LARGE SCALE GENOMIC DNA]</scope>
    <source>
        <strain evidence="10">MYCAV93</strain>
    </source>
</reference>
<evidence type="ECO:0000256" key="3">
    <source>
        <dbReference type="ARBA" id="ARBA00022448"/>
    </source>
</evidence>
<keyword evidence="7 8" id="KW-0472">Membrane</keyword>
<keyword evidence="6 8" id="KW-1133">Transmembrane helix</keyword>
<feature type="transmembrane region" description="Helical" evidence="8">
    <location>
        <begin position="345"/>
        <end position="368"/>
    </location>
</feature>
<evidence type="ECO:0000256" key="1">
    <source>
        <dbReference type="ARBA" id="ARBA00004651"/>
    </source>
</evidence>
<gene>
    <name evidence="9" type="ORF">FOY43_00705</name>
</gene>
<evidence type="ECO:0000256" key="8">
    <source>
        <dbReference type="SAM" id="Phobius"/>
    </source>
</evidence>
<evidence type="ECO:0000256" key="4">
    <source>
        <dbReference type="ARBA" id="ARBA00022475"/>
    </source>
</evidence>
<evidence type="ECO:0000256" key="6">
    <source>
        <dbReference type="ARBA" id="ARBA00022989"/>
    </source>
</evidence>
<keyword evidence="3" id="KW-0813">Transport</keyword>
<feature type="transmembrane region" description="Helical" evidence="8">
    <location>
        <begin position="78"/>
        <end position="99"/>
    </location>
</feature>
<dbReference type="GO" id="GO:0055085">
    <property type="term" value="P:transmembrane transport"/>
    <property type="evidence" value="ECO:0007669"/>
    <property type="project" value="InterPro"/>
</dbReference>
<feature type="transmembrane region" description="Helical" evidence="8">
    <location>
        <begin position="15"/>
        <end position="35"/>
    </location>
</feature>
<evidence type="ECO:0000256" key="7">
    <source>
        <dbReference type="ARBA" id="ARBA00023136"/>
    </source>
</evidence>
<sequence>MTDIKEVLVKTLSNVNLWGAILATLIIIGIGFVLTKMNVLKKEWKGSLSKVVLSISVPALALQGFMGTASLEQLKQQGIILGVAFAFYILLSICSVLWVKFFPESAKRASSKMQNNTIANPNGSLTEKRALIIWMMLIFGSTTFFGLPVIKSLYPNDGVISANMWNIPYRIFLYSFAFVMVSGVRVDRQNITKAMKTAFINPIVIATFIGLVCWLTTMIPGAAKFGEKGTTGWFELKITAPWIYKTVEYLGSLASPLTWIAIGITLAASNLKLAVKDKWVWIFSIQKLILIPLIVFLVMLGLNYGGLINREIAISMVIFASVPPATVVILYAIQYKTQEEFAAQCSALSTLLAVIILPIWVIISNVVFI</sequence>
<protein>
    <submittedName>
        <fullName evidence="9">Malate permease</fullName>
    </submittedName>
</protein>
<comment type="similarity">
    <text evidence="2">Belongs to the auxin efflux carrier (TC 2.A.69) family.</text>
</comment>
<evidence type="ECO:0000256" key="5">
    <source>
        <dbReference type="ARBA" id="ARBA00022692"/>
    </source>
</evidence>
<dbReference type="InterPro" id="IPR038770">
    <property type="entry name" value="Na+/solute_symporter_sf"/>
</dbReference>
<dbReference type="Pfam" id="PF03547">
    <property type="entry name" value="Mem_trans"/>
    <property type="match status" value="1"/>
</dbReference>
<feature type="transmembrane region" description="Helical" evidence="8">
    <location>
        <begin position="47"/>
        <end position="66"/>
    </location>
</feature>
<comment type="subcellular location">
    <subcellularLocation>
        <location evidence="1">Cell membrane</location>
        <topology evidence="1">Multi-pass membrane protein</topology>
    </subcellularLocation>
</comment>
<dbReference type="Gene3D" id="1.20.1530.20">
    <property type="match status" value="1"/>
</dbReference>
<dbReference type="GO" id="GO:0005886">
    <property type="term" value="C:plasma membrane"/>
    <property type="evidence" value="ECO:0007669"/>
    <property type="project" value="UniProtKB-SubCell"/>
</dbReference>
<accession>A0A5B8K5C6</accession>
<dbReference type="InterPro" id="IPR004776">
    <property type="entry name" value="Mem_transp_PIN-like"/>
</dbReference>
<feature type="transmembrane region" description="Helical" evidence="8">
    <location>
        <begin position="249"/>
        <end position="268"/>
    </location>
</feature>
<dbReference type="OrthoDB" id="401182at2"/>
<dbReference type="PANTHER" id="PTHR36838:SF3">
    <property type="entry name" value="TRANSPORTER AUXIN EFFLUX CARRIER EC FAMILY"/>
    <property type="match status" value="1"/>
</dbReference>
<dbReference type="RefSeq" id="WP_146308619.1">
    <property type="nucleotide sequence ID" value="NZ_CP041663.1"/>
</dbReference>
<dbReference type="AlphaFoldDB" id="A0A5B8K5C6"/>
<feature type="transmembrane region" description="Helical" evidence="8">
    <location>
        <begin position="198"/>
        <end position="219"/>
    </location>
</feature>
<evidence type="ECO:0000256" key="2">
    <source>
        <dbReference type="ARBA" id="ARBA00010145"/>
    </source>
</evidence>
<dbReference type="EMBL" id="CP041663">
    <property type="protein sequence ID" value="QDY88185.1"/>
    <property type="molecule type" value="Genomic_DNA"/>
</dbReference>
<feature type="transmembrane region" description="Helical" evidence="8">
    <location>
        <begin position="167"/>
        <end position="186"/>
    </location>
</feature>
<feature type="transmembrane region" description="Helical" evidence="8">
    <location>
        <begin position="312"/>
        <end position="333"/>
    </location>
</feature>
<dbReference type="Proteomes" id="UP000317512">
    <property type="component" value="Chromosome"/>
</dbReference>
<evidence type="ECO:0000313" key="9">
    <source>
        <dbReference type="EMBL" id="QDY88185.1"/>
    </source>
</evidence>
<keyword evidence="4" id="KW-1003">Cell membrane</keyword>
<proteinExistence type="inferred from homology"/>
<dbReference type="PANTHER" id="PTHR36838">
    <property type="entry name" value="AUXIN EFFLUX CARRIER FAMILY PROTEIN"/>
    <property type="match status" value="1"/>
</dbReference>
<feature type="transmembrane region" description="Helical" evidence="8">
    <location>
        <begin position="130"/>
        <end position="147"/>
    </location>
</feature>
<feature type="transmembrane region" description="Helical" evidence="8">
    <location>
        <begin position="280"/>
        <end position="300"/>
    </location>
</feature>
<keyword evidence="5 8" id="KW-0812">Transmembrane</keyword>
<name>A0A5B8K5C6_9MOLU</name>
<organism evidence="9 10">
    <name type="scientific">Mycoplasma anserisalpingitidis</name>
    <dbReference type="NCBI Taxonomy" id="519450"/>
    <lineage>
        <taxon>Bacteria</taxon>
        <taxon>Bacillati</taxon>
        <taxon>Mycoplasmatota</taxon>
        <taxon>Mollicutes</taxon>
        <taxon>Mycoplasmataceae</taxon>
        <taxon>Mycoplasma</taxon>
    </lineage>
</organism>
<evidence type="ECO:0000313" key="10">
    <source>
        <dbReference type="Proteomes" id="UP000317512"/>
    </source>
</evidence>